<evidence type="ECO:0000256" key="1">
    <source>
        <dbReference type="SAM" id="Phobius"/>
    </source>
</evidence>
<evidence type="ECO:0000313" key="4">
    <source>
        <dbReference type="Proteomes" id="UP000297720"/>
    </source>
</evidence>
<evidence type="ECO:0000313" key="5">
    <source>
        <dbReference type="Proteomes" id="UP000297914"/>
    </source>
</evidence>
<dbReference type="OrthoDB" id="9256182at2"/>
<name>A0A5F0KCX6_9GAMM</name>
<proteinExistence type="predicted"/>
<evidence type="ECO:0000313" key="3">
    <source>
        <dbReference type="EMBL" id="TFF82411.1"/>
    </source>
</evidence>
<dbReference type="EMBL" id="QORK01000009">
    <property type="protein sequence ID" value="TFF82411.1"/>
    <property type="molecule type" value="Genomic_DNA"/>
</dbReference>
<keyword evidence="4" id="KW-1185">Reference proteome</keyword>
<dbReference type="Proteomes" id="UP000297914">
    <property type="component" value="Unassembled WGS sequence"/>
</dbReference>
<keyword evidence="1" id="KW-1133">Transmembrane helix</keyword>
<dbReference type="RefSeq" id="WP_134695236.1">
    <property type="nucleotide sequence ID" value="NZ_QORJ01000010.1"/>
</dbReference>
<dbReference type="EMBL" id="QORL01000009">
    <property type="protein sequence ID" value="TFF78171.1"/>
    <property type="molecule type" value="Genomic_DNA"/>
</dbReference>
<evidence type="ECO:0000313" key="2">
    <source>
        <dbReference type="EMBL" id="TFF78171.1"/>
    </source>
</evidence>
<gene>
    <name evidence="2" type="ORF">DRM93_06705</name>
    <name evidence="3" type="ORF">DRM94_06705</name>
</gene>
<organism evidence="3 5">
    <name type="scientific">Aeromonas taiwanensis</name>
    <dbReference type="NCBI Taxonomy" id="633417"/>
    <lineage>
        <taxon>Bacteria</taxon>
        <taxon>Pseudomonadati</taxon>
        <taxon>Pseudomonadota</taxon>
        <taxon>Gammaproteobacteria</taxon>
        <taxon>Aeromonadales</taxon>
        <taxon>Aeromonadaceae</taxon>
        <taxon>Aeromonas</taxon>
    </lineage>
</organism>
<comment type="caution">
    <text evidence="3">The sequence shown here is derived from an EMBL/GenBank/DDBJ whole genome shotgun (WGS) entry which is preliminary data.</text>
</comment>
<accession>A0A5F0KCX6</accession>
<reference evidence="3 5" key="1">
    <citation type="submission" date="2018-06" db="EMBL/GenBank/DDBJ databases">
        <title>Occurrence of a novel blaKPC-2- and qnrS2- harbouring IncP6 plasmid from Aeromonas taiwanensis isolates recovered from the river sediments.</title>
        <authorList>
            <person name="Zheng B."/>
            <person name="Yu X."/>
            <person name="Xiao Y."/>
        </authorList>
    </citation>
    <scope>NUCLEOTIDE SEQUENCE [LARGE SCALE GENOMIC DNA]</scope>
    <source>
        <strain evidence="2 4">1713</strain>
        <strain evidence="3 5">198</strain>
    </source>
</reference>
<keyword evidence="1" id="KW-0812">Transmembrane</keyword>
<feature type="transmembrane region" description="Helical" evidence="1">
    <location>
        <begin position="6"/>
        <end position="24"/>
    </location>
</feature>
<sequence>METFEKIAIGLVLFVLTSVMAYLFRMRQLYVALPKLFRHAPISQNGSLCELIVYNKGNQVEESIQVVLDPELRGELLASGSGDITLEGSILNIERLHKGDEASVILLIENGTLDSTKIVSISSKATKGSILKKVTDVPPNLAKAFISFCVALGFFPAMFYGTYTYEKIHESYVRYQLKTAYDLGWNNLSNYYTSDLKKSYSNQEFPIRYLGRKTDMNKRNILEFEVYNKTAVILEISANKAGSATGDVTNFSSADVLPMAKRRFTLVEPRGTSQLETAKLKFTFKNGEEFLYNIEYLVPPQ</sequence>
<dbReference type="Proteomes" id="UP000297720">
    <property type="component" value="Unassembled WGS sequence"/>
</dbReference>
<protein>
    <submittedName>
        <fullName evidence="3">Uncharacterized protein</fullName>
    </submittedName>
</protein>
<dbReference type="AlphaFoldDB" id="A0A5F0KCX6"/>
<keyword evidence="1" id="KW-0472">Membrane</keyword>